<dbReference type="GO" id="GO:0006955">
    <property type="term" value="P:immune response"/>
    <property type="evidence" value="ECO:0007669"/>
    <property type="project" value="InterPro"/>
</dbReference>
<name>A0A673AKS1_9TELE</name>
<dbReference type="InParanoid" id="A0A673AKS1"/>
<dbReference type="InterPro" id="IPR001811">
    <property type="entry name" value="Chemokine_IL8-like_dom"/>
</dbReference>
<evidence type="ECO:0000256" key="4">
    <source>
        <dbReference type="ARBA" id="ARBA00022514"/>
    </source>
</evidence>
<reference evidence="11" key="3">
    <citation type="submission" date="2025-09" db="UniProtKB">
        <authorList>
            <consortium name="Ensembl"/>
        </authorList>
    </citation>
    <scope>IDENTIFICATION</scope>
</reference>
<evidence type="ECO:0000256" key="7">
    <source>
        <dbReference type="ARBA" id="ARBA00023157"/>
    </source>
</evidence>
<evidence type="ECO:0000256" key="9">
    <source>
        <dbReference type="RuleBase" id="RU361150"/>
    </source>
</evidence>
<dbReference type="GO" id="GO:0008009">
    <property type="term" value="F:chemokine activity"/>
    <property type="evidence" value="ECO:0007669"/>
    <property type="project" value="InterPro"/>
</dbReference>
<organism evidence="11 12">
    <name type="scientific">Sphaeramia orbicularis</name>
    <name type="common">orbiculate cardinalfish</name>
    <dbReference type="NCBI Taxonomy" id="375764"/>
    <lineage>
        <taxon>Eukaryota</taxon>
        <taxon>Metazoa</taxon>
        <taxon>Chordata</taxon>
        <taxon>Craniata</taxon>
        <taxon>Vertebrata</taxon>
        <taxon>Euteleostomi</taxon>
        <taxon>Actinopterygii</taxon>
        <taxon>Neopterygii</taxon>
        <taxon>Teleostei</taxon>
        <taxon>Neoteleostei</taxon>
        <taxon>Acanthomorphata</taxon>
        <taxon>Gobiaria</taxon>
        <taxon>Kurtiformes</taxon>
        <taxon>Apogonoidei</taxon>
        <taxon>Apogonidae</taxon>
        <taxon>Apogoninae</taxon>
        <taxon>Sphaeramia</taxon>
    </lineage>
</organism>
<dbReference type="PANTHER" id="PTHR12015">
    <property type="entry name" value="SMALL INDUCIBLE CYTOKINE A"/>
    <property type="match status" value="1"/>
</dbReference>
<evidence type="ECO:0000256" key="6">
    <source>
        <dbReference type="ARBA" id="ARBA00022729"/>
    </source>
</evidence>
<dbReference type="PROSITE" id="PS00472">
    <property type="entry name" value="SMALL_CYTOKINES_CC"/>
    <property type="match status" value="1"/>
</dbReference>
<keyword evidence="7" id="KW-1015">Disulfide bond</keyword>
<proteinExistence type="inferred from homology"/>
<evidence type="ECO:0000256" key="2">
    <source>
        <dbReference type="ARBA" id="ARBA00010868"/>
    </source>
</evidence>
<dbReference type="AlphaFoldDB" id="A0A673AKS1"/>
<keyword evidence="4 9" id="KW-0202">Cytokine</keyword>
<dbReference type="Proteomes" id="UP000472271">
    <property type="component" value="Chromosome 17"/>
</dbReference>
<sequence>MVSVRVTVIVLVFAVICLMTPNTSEAHRACCRRYTKHKLPFNAIKGYLTQTASSACRINAIIFYTRKGKLVCVNPALSWVMESVNRLSTMAQRVHRNTSKA</sequence>
<evidence type="ECO:0000256" key="3">
    <source>
        <dbReference type="ARBA" id="ARBA00022500"/>
    </source>
</evidence>
<evidence type="ECO:0000313" key="12">
    <source>
        <dbReference type="Proteomes" id="UP000472271"/>
    </source>
</evidence>
<evidence type="ECO:0000256" key="1">
    <source>
        <dbReference type="ARBA" id="ARBA00004613"/>
    </source>
</evidence>
<dbReference type="PANTHER" id="PTHR12015:SF190">
    <property type="entry name" value="C-C MOTIF CHEMOKINE"/>
    <property type="match status" value="1"/>
</dbReference>
<dbReference type="FunCoup" id="A0A673AKS1">
    <property type="interactions" value="72"/>
</dbReference>
<dbReference type="Pfam" id="PF00048">
    <property type="entry name" value="IL8"/>
    <property type="match status" value="1"/>
</dbReference>
<dbReference type="SUPFAM" id="SSF54117">
    <property type="entry name" value="Interleukin 8-like chemokines"/>
    <property type="match status" value="1"/>
</dbReference>
<dbReference type="InterPro" id="IPR000827">
    <property type="entry name" value="Chemokine_CC_CS"/>
</dbReference>
<evidence type="ECO:0000256" key="5">
    <source>
        <dbReference type="ARBA" id="ARBA00022525"/>
    </source>
</evidence>
<dbReference type="GO" id="GO:0006954">
    <property type="term" value="P:inflammatory response"/>
    <property type="evidence" value="ECO:0007669"/>
    <property type="project" value="UniProtKB-KW"/>
</dbReference>
<evidence type="ECO:0000256" key="8">
    <source>
        <dbReference type="ARBA" id="ARBA00023198"/>
    </source>
</evidence>
<feature type="signal peptide" evidence="9">
    <location>
        <begin position="1"/>
        <end position="26"/>
    </location>
</feature>
<keyword evidence="5 9" id="KW-0964">Secreted</keyword>
<gene>
    <name evidence="11" type="primary">ccl20a.3</name>
</gene>
<comment type="similarity">
    <text evidence="2 9">Belongs to the intercrine beta (chemokine CC) family.</text>
</comment>
<dbReference type="Ensembl" id="ENSSORT00005031139.1">
    <property type="protein sequence ID" value="ENSSORP00005030290.1"/>
    <property type="gene ID" value="ENSSORG00005014447.1"/>
</dbReference>
<dbReference type="InterPro" id="IPR036048">
    <property type="entry name" value="Interleukin_8-like_sf"/>
</dbReference>
<dbReference type="FunFam" id="2.40.50.40:FF:000012">
    <property type="entry name" value="C-C motif chemokine"/>
    <property type="match status" value="1"/>
</dbReference>
<comment type="subcellular location">
    <subcellularLocation>
        <location evidence="1 9">Secreted</location>
    </subcellularLocation>
</comment>
<keyword evidence="8" id="KW-0395">Inflammatory response</keyword>
<keyword evidence="12" id="KW-1185">Reference proteome</keyword>
<reference evidence="11" key="1">
    <citation type="submission" date="2019-06" db="EMBL/GenBank/DDBJ databases">
        <authorList>
            <consortium name="Wellcome Sanger Institute Data Sharing"/>
        </authorList>
    </citation>
    <scope>NUCLEOTIDE SEQUENCE [LARGE SCALE GENOMIC DNA]</scope>
</reference>
<dbReference type="OrthoDB" id="8870994at2759"/>
<keyword evidence="6 9" id="KW-0732">Signal</keyword>
<dbReference type="Gene3D" id="2.40.50.40">
    <property type="match status" value="1"/>
</dbReference>
<reference evidence="11" key="2">
    <citation type="submission" date="2025-08" db="UniProtKB">
        <authorList>
            <consortium name="Ensembl"/>
        </authorList>
    </citation>
    <scope>IDENTIFICATION</scope>
</reference>
<accession>A0A673AKS1</accession>
<protein>
    <recommendedName>
        <fullName evidence="9">C-C motif chemokine</fullName>
    </recommendedName>
</protein>
<feature type="chain" id="PRO_5025710061" description="C-C motif chemokine" evidence="9">
    <location>
        <begin position="27"/>
        <end position="101"/>
    </location>
</feature>
<dbReference type="InterPro" id="IPR039809">
    <property type="entry name" value="Chemokine_b/g/d"/>
</dbReference>
<dbReference type="GO" id="GO:0005615">
    <property type="term" value="C:extracellular space"/>
    <property type="evidence" value="ECO:0007669"/>
    <property type="project" value="UniProtKB-KW"/>
</dbReference>
<dbReference type="SMART" id="SM00199">
    <property type="entry name" value="SCY"/>
    <property type="match status" value="1"/>
</dbReference>
<evidence type="ECO:0000313" key="11">
    <source>
        <dbReference type="Ensembl" id="ENSSORP00005030290.1"/>
    </source>
</evidence>
<keyword evidence="3 9" id="KW-0145">Chemotaxis</keyword>
<feature type="domain" description="Chemokine interleukin-8-like" evidence="10">
    <location>
        <begin position="27"/>
        <end position="87"/>
    </location>
</feature>
<evidence type="ECO:0000259" key="10">
    <source>
        <dbReference type="SMART" id="SM00199"/>
    </source>
</evidence>